<dbReference type="GO" id="GO:0005524">
    <property type="term" value="F:ATP binding"/>
    <property type="evidence" value="ECO:0007669"/>
    <property type="project" value="UniProtKB-UniRule"/>
</dbReference>
<dbReference type="InterPro" id="IPR012796">
    <property type="entry name" value="Lysidine-tRNA-synth_C"/>
</dbReference>
<gene>
    <name evidence="8 11" type="primary">tilS</name>
    <name evidence="11" type="ORF">AAIA72_02150</name>
</gene>
<dbReference type="InterPro" id="IPR012795">
    <property type="entry name" value="tRNA_Ile_lys_synt_N"/>
</dbReference>
<dbReference type="PANTHER" id="PTHR43033">
    <property type="entry name" value="TRNA(ILE)-LYSIDINE SYNTHASE-RELATED"/>
    <property type="match status" value="1"/>
</dbReference>
<dbReference type="PANTHER" id="PTHR43033:SF1">
    <property type="entry name" value="TRNA(ILE)-LYSIDINE SYNTHASE-RELATED"/>
    <property type="match status" value="1"/>
</dbReference>
<dbReference type="EMBL" id="CP154858">
    <property type="protein sequence ID" value="XDT72809.1"/>
    <property type="molecule type" value="Genomic_DNA"/>
</dbReference>
<evidence type="ECO:0000256" key="1">
    <source>
        <dbReference type="ARBA" id="ARBA00004496"/>
    </source>
</evidence>
<dbReference type="GO" id="GO:0006400">
    <property type="term" value="P:tRNA modification"/>
    <property type="evidence" value="ECO:0007669"/>
    <property type="project" value="UniProtKB-UniRule"/>
</dbReference>
<dbReference type="CDD" id="cd01992">
    <property type="entry name" value="TilS_N"/>
    <property type="match status" value="1"/>
</dbReference>
<evidence type="ECO:0000256" key="3">
    <source>
        <dbReference type="ARBA" id="ARBA00022598"/>
    </source>
</evidence>
<dbReference type="Pfam" id="PF09179">
    <property type="entry name" value="TilS"/>
    <property type="match status" value="1"/>
</dbReference>
<comment type="catalytic activity">
    <reaction evidence="7 8">
        <text>cytidine(34) in tRNA(Ile2) + L-lysine + ATP = lysidine(34) in tRNA(Ile2) + AMP + diphosphate + H(+)</text>
        <dbReference type="Rhea" id="RHEA:43744"/>
        <dbReference type="Rhea" id="RHEA-COMP:10625"/>
        <dbReference type="Rhea" id="RHEA-COMP:10670"/>
        <dbReference type="ChEBI" id="CHEBI:15378"/>
        <dbReference type="ChEBI" id="CHEBI:30616"/>
        <dbReference type="ChEBI" id="CHEBI:32551"/>
        <dbReference type="ChEBI" id="CHEBI:33019"/>
        <dbReference type="ChEBI" id="CHEBI:82748"/>
        <dbReference type="ChEBI" id="CHEBI:83665"/>
        <dbReference type="ChEBI" id="CHEBI:456215"/>
        <dbReference type="EC" id="6.3.4.19"/>
    </reaction>
</comment>
<dbReference type="KEGG" id="tcd:AAIA72_02150"/>
<reference evidence="11" key="1">
    <citation type="submission" date="2024-05" db="EMBL/GenBank/DDBJ databases">
        <title>Genome sequencing of novel strain.</title>
        <authorList>
            <person name="Ganbat D."/>
            <person name="Ganbat S."/>
            <person name="Lee S.-J."/>
        </authorList>
    </citation>
    <scope>NUCLEOTIDE SEQUENCE</scope>
    <source>
        <strain evidence="11">SMD15-11</strain>
    </source>
</reference>
<sequence length="453" mass="50621">MSAISAEQADHLIREALGRAPVASGYVVALSGGLDSMVLLHACVAQGMAPLTAIHVHHGLHPDAESWARLCLREAERLGVPCMRHDVVVEPTGQGLEAAAREARYRVFEEVLAPGHCLLMAHHQDDQLETVLLRLFKGAQPEDLMGMPISRGLGAGTLYRPFLHLPRAVLRVWARHRAVHWVEDPSNRDTVFDRNFIRHDILPRLTGRWPDLNRRLTALQARMRQRLQAADSAARDVLTAMQADTVLPLDVWSRLSPDMQNSTLKCWLSERAGQPVPESMLAEFIRELHAGQAARLHLKAGMAARYRHDLYWVPAQVMTAKQEPIDLHLVAGEDTVLSLATGRLTLRWVSWGAWLAAPPPEGLTIRGRQQGDRLPSRHQEGKPLKDSFQANGIPPWLRDVWPLLCSGSRVLALGDRWLDTLPEPETAGWRIDWVPDQAFFCNPNAQGSKSRSH</sequence>
<dbReference type="SMART" id="SM00977">
    <property type="entry name" value="TilS_C"/>
    <property type="match status" value="1"/>
</dbReference>
<evidence type="ECO:0000256" key="8">
    <source>
        <dbReference type="HAMAP-Rule" id="MF_01161"/>
    </source>
</evidence>
<dbReference type="InterPro" id="IPR015262">
    <property type="entry name" value="tRNA_Ile_lys_synt_subst-bd"/>
</dbReference>
<evidence type="ECO:0000256" key="2">
    <source>
        <dbReference type="ARBA" id="ARBA00022490"/>
    </source>
</evidence>
<evidence type="ECO:0000256" key="5">
    <source>
        <dbReference type="ARBA" id="ARBA00022741"/>
    </source>
</evidence>
<comment type="subcellular location">
    <subcellularLocation>
        <location evidence="1 8">Cytoplasm</location>
    </subcellularLocation>
</comment>
<dbReference type="EC" id="6.3.4.19" evidence="8"/>
<dbReference type="HAMAP" id="MF_01161">
    <property type="entry name" value="tRNA_Ile_lys_synt"/>
    <property type="match status" value="1"/>
</dbReference>
<keyword evidence="4 8" id="KW-0819">tRNA processing</keyword>
<feature type="compositionally biased region" description="Basic and acidic residues" evidence="9">
    <location>
        <begin position="369"/>
        <end position="385"/>
    </location>
</feature>
<feature type="binding site" evidence="8">
    <location>
        <begin position="31"/>
        <end position="36"/>
    </location>
    <ligand>
        <name>ATP</name>
        <dbReference type="ChEBI" id="CHEBI:30616"/>
    </ligand>
</feature>
<evidence type="ECO:0000313" key="11">
    <source>
        <dbReference type="EMBL" id="XDT72809.1"/>
    </source>
</evidence>
<name>A0AB39UX99_9GAMM</name>
<dbReference type="GO" id="GO:0032267">
    <property type="term" value="F:tRNA(Ile)-lysidine synthase activity"/>
    <property type="evidence" value="ECO:0007669"/>
    <property type="project" value="UniProtKB-EC"/>
</dbReference>
<comment type="domain">
    <text evidence="8">The N-terminal region contains the highly conserved SGGXDS motif, predicted to be a P-loop motif involved in ATP binding.</text>
</comment>
<accession>A0AB39UX99</accession>
<evidence type="ECO:0000259" key="10">
    <source>
        <dbReference type="SMART" id="SM00977"/>
    </source>
</evidence>
<dbReference type="RefSeq" id="WP_369601813.1">
    <property type="nucleotide sequence ID" value="NZ_CP154858.1"/>
</dbReference>
<feature type="region of interest" description="Disordered" evidence="9">
    <location>
        <begin position="362"/>
        <end position="387"/>
    </location>
</feature>
<keyword evidence="5 8" id="KW-0547">Nucleotide-binding</keyword>
<dbReference type="SUPFAM" id="SSF56037">
    <property type="entry name" value="PheT/TilS domain"/>
    <property type="match status" value="1"/>
</dbReference>
<evidence type="ECO:0000256" key="4">
    <source>
        <dbReference type="ARBA" id="ARBA00022694"/>
    </source>
</evidence>
<organism evidence="11">
    <name type="scientific">Thermohahella caldifontis</name>
    <dbReference type="NCBI Taxonomy" id="3142973"/>
    <lineage>
        <taxon>Bacteria</taxon>
        <taxon>Pseudomonadati</taxon>
        <taxon>Pseudomonadota</taxon>
        <taxon>Gammaproteobacteria</taxon>
        <taxon>Oceanospirillales</taxon>
        <taxon>Hahellaceae</taxon>
        <taxon>Thermohahella</taxon>
    </lineage>
</organism>
<comment type="function">
    <text evidence="8">Ligates lysine onto the cytidine present at position 34 of the AUA codon-specific tRNA(Ile) that contains the anticodon CAU, in an ATP-dependent manner. Cytidine is converted to lysidine, thus changing the amino acid specificity of the tRNA from methionine to isoleucine.</text>
</comment>
<keyword evidence="6 8" id="KW-0067">ATP-binding</keyword>
<dbReference type="Pfam" id="PF01171">
    <property type="entry name" value="ATP_bind_3"/>
    <property type="match status" value="1"/>
</dbReference>
<keyword evidence="2 8" id="KW-0963">Cytoplasm</keyword>
<dbReference type="SUPFAM" id="SSF52402">
    <property type="entry name" value="Adenine nucleotide alpha hydrolases-like"/>
    <property type="match status" value="1"/>
</dbReference>
<comment type="similarity">
    <text evidence="8">Belongs to the tRNA(Ile)-lysidine synthase family.</text>
</comment>
<dbReference type="Gene3D" id="1.20.59.20">
    <property type="match status" value="1"/>
</dbReference>
<evidence type="ECO:0000256" key="7">
    <source>
        <dbReference type="ARBA" id="ARBA00048539"/>
    </source>
</evidence>
<keyword evidence="3 8" id="KW-0436">Ligase</keyword>
<dbReference type="InterPro" id="IPR014729">
    <property type="entry name" value="Rossmann-like_a/b/a_fold"/>
</dbReference>
<dbReference type="InterPro" id="IPR012094">
    <property type="entry name" value="tRNA_Ile_lys_synt"/>
</dbReference>
<protein>
    <recommendedName>
        <fullName evidence="8">tRNA(Ile)-lysidine synthase</fullName>
        <ecNumber evidence="8">6.3.4.19</ecNumber>
    </recommendedName>
    <alternativeName>
        <fullName evidence="8">tRNA(Ile)-2-lysyl-cytidine synthase</fullName>
    </alternativeName>
    <alternativeName>
        <fullName evidence="8">tRNA(Ile)-lysidine synthetase</fullName>
    </alternativeName>
</protein>
<dbReference type="GO" id="GO:0005737">
    <property type="term" value="C:cytoplasm"/>
    <property type="evidence" value="ECO:0007669"/>
    <property type="project" value="UniProtKB-SubCell"/>
</dbReference>
<proteinExistence type="inferred from homology"/>
<dbReference type="Pfam" id="PF11734">
    <property type="entry name" value="TilS_C"/>
    <property type="match status" value="1"/>
</dbReference>
<dbReference type="AlphaFoldDB" id="A0AB39UX99"/>
<feature type="domain" description="Lysidine-tRNA(Ile) synthetase C-terminal" evidence="10">
    <location>
        <begin position="363"/>
        <end position="433"/>
    </location>
</feature>
<dbReference type="InterPro" id="IPR011063">
    <property type="entry name" value="TilS/TtcA_N"/>
</dbReference>
<evidence type="ECO:0000256" key="9">
    <source>
        <dbReference type="SAM" id="MobiDB-lite"/>
    </source>
</evidence>
<dbReference type="Gene3D" id="3.40.50.620">
    <property type="entry name" value="HUPs"/>
    <property type="match status" value="1"/>
</dbReference>
<evidence type="ECO:0000256" key="6">
    <source>
        <dbReference type="ARBA" id="ARBA00022840"/>
    </source>
</evidence>
<dbReference type="SUPFAM" id="SSF82829">
    <property type="entry name" value="MesJ substrate recognition domain-like"/>
    <property type="match status" value="1"/>
</dbReference>